<name>A6G9R4_9BACT</name>
<dbReference type="Gene3D" id="1.10.510.10">
    <property type="entry name" value="Transferase(Phosphotransferase) domain 1"/>
    <property type="match status" value="1"/>
</dbReference>
<evidence type="ECO:0000313" key="8">
    <source>
        <dbReference type="Proteomes" id="UP000005801"/>
    </source>
</evidence>
<dbReference type="PROSITE" id="PS00107">
    <property type="entry name" value="PROTEIN_KINASE_ATP"/>
    <property type="match status" value="1"/>
</dbReference>
<evidence type="ECO:0000256" key="1">
    <source>
        <dbReference type="ARBA" id="ARBA00022679"/>
    </source>
</evidence>
<dbReference type="PANTHER" id="PTHR43289:SF6">
    <property type="entry name" value="SERINE_THREONINE-PROTEIN KINASE NEKL-3"/>
    <property type="match status" value="1"/>
</dbReference>
<dbReference type="GO" id="GO:0005524">
    <property type="term" value="F:ATP binding"/>
    <property type="evidence" value="ECO:0007669"/>
    <property type="project" value="UniProtKB-UniRule"/>
</dbReference>
<evidence type="ECO:0000259" key="6">
    <source>
        <dbReference type="PROSITE" id="PS50011"/>
    </source>
</evidence>
<dbReference type="SUPFAM" id="SSF48452">
    <property type="entry name" value="TPR-like"/>
    <property type="match status" value="3"/>
</dbReference>
<dbReference type="eggNOG" id="COG0515">
    <property type="taxonomic scope" value="Bacteria"/>
</dbReference>
<dbReference type="Pfam" id="PF00069">
    <property type="entry name" value="Pkinase"/>
    <property type="match status" value="1"/>
</dbReference>
<feature type="binding site" evidence="5">
    <location>
        <position position="64"/>
    </location>
    <ligand>
        <name>ATP</name>
        <dbReference type="ChEBI" id="CHEBI:30616"/>
    </ligand>
</feature>
<dbReference type="InterPro" id="IPR000719">
    <property type="entry name" value="Prot_kinase_dom"/>
</dbReference>
<dbReference type="STRING" id="391625.PPSIR1_09770"/>
<keyword evidence="4 5" id="KW-0067">ATP-binding</keyword>
<dbReference type="Gene3D" id="1.25.40.10">
    <property type="entry name" value="Tetratricopeptide repeat domain"/>
    <property type="match status" value="3"/>
</dbReference>
<dbReference type="CDD" id="cd14014">
    <property type="entry name" value="STKc_PknB_like"/>
    <property type="match status" value="1"/>
</dbReference>
<evidence type="ECO:0000256" key="3">
    <source>
        <dbReference type="ARBA" id="ARBA00022777"/>
    </source>
</evidence>
<keyword evidence="8" id="KW-1185">Reference proteome</keyword>
<gene>
    <name evidence="7" type="ORF">PPSIR1_09770</name>
</gene>
<evidence type="ECO:0000313" key="7">
    <source>
        <dbReference type="EMBL" id="EDM77350.1"/>
    </source>
</evidence>
<feature type="domain" description="Protein kinase" evidence="6">
    <location>
        <begin position="35"/>
        <end position="311"/>
    </location>
</feature>
<dbReference type="EMBL" id="ABCS01000047">
    <property type="protein sequence ID" value="EDM77350.1"/>
    <property type="molecule type" value="Genomic_DNA"/>
</dbReference>
<sequence length="1012" mass="111721">MAQTQVESFSSTSAGPSASNSELEIISELTRLDRYVLLERIGQGSFASVWAAYDPQLDRRVAIKMLLAEDDAEVDREFLDERLIEAKALAQLSHPNVVAVHDVQTIERAEREPGLAGLFIVMEFLAGQSLRAWMGEDHDWQTIVDVFIDAGKGLAAAHERKLVHRDFKPSNAMFGRDGRIRVLDFGLARTSAELRRIGGRITIAGTPAYMSPEQHLGGEVGPVSDQFSFCAALYEALYHQRPYAGRDRATLGAAKLANEIRPVPRHSNVPAWLHTAVIRGLAPEPPNRFESMEALLSALHRDPAQNRRRWLVGGGLAAIFVASTLTLTQLGKADASQSAVCELPADKFTGIWDLEVRDNIAASFRATKAPFAESALERVESGLDAHVDHWRELNTEICEATMVRKQVPLEVMAEQMHCLDLGLRRVAGLTAVLQQADTKTVARALDSVQSLEPPDSCKKIYIDKPEAVSDSRRDELLDVEAEVAKAESYIDHGRYKEALESSTRAADMAAERSDVGGQGRAALAHMRALWGLGKYEEAAEVSRDSINAATRAGDEVTRARAQIWLLRTYASLGQYDAAEAIGFVTEALVRDAKLGKHIEAMLNLQLALVYRKQQRWTEAEALLVEGLELNRSLSGDDDPELAIFHNSLGSLLLMSRQDLGRAASHYHSALDLWRTHYGEQYPSVAAARNNLGAVHQMRGELELAHQEFEAALDSQSLLLGDDHPQNLALHLNIASVELSQGQTRLARERYALGLKMSRDILDPRHPRVADFALALGKTEMELGQPELGEHNIREALGIYVERHGPDHAKTAEAHMALADCLLEQGQDEAATAQRSAALDIYSADDDSRGMALYAQSLLALQDQDFARANALAVQARELAVQVFGPRTETLPHRDLVIIEALTKQGVHELALQRAREAAESPAAQPTDRRLWRLPLLLARLERHQGHPRAASQAYERALELTQGADGNPQRALLILDEWLPLEQQRDPTHAAELSEVATQLRRELAEFPPAEP</sequence>
<dbReference type="InterPro" id="IPR011990">
    <property type="entry name" value="TPR-like_helical_dom_sf"/>
</dbReference>
<reference evidence="7 8" key="1">
    <citation type="submission" date="2007-06" db="EMBL/GenBank/DDBJ databases">
        <authorList>
            <person name="Shimkets L."/>
            <person name="Ferriera S."/>
            <person name="Johnson J."/>
            <person name="Kravitz S."/>
            <person name="Beeson K."/>
            <person name="Sutton G."/>
            <person name="Rogers Y.-H."/>
            <person name="Friedman R."/>
            <person name="Frazier M."/>
            <person name="Venter J.C."/>
        </authorList>
    </citation>
    <scope>NUCLEOTIDE SEQUENCE [LARGE SCALE GENOMIC DNA]</scope>
    <source>
        <strain evidence="7 8">SIR-1</strain>
    </source>
</reference>
<organism evidence="7 8">
    <name type="scientific">Plesiocystis pacifica SIR-1</name>
    <dbReference type="NCBI Taxonomy" id="391625"/>
    <lineage>
        <taxon>Bacteria</taxon>
        <taxon>Pseudomonadati</taxon>
        <taxon>Myxococcota</taxon>
        <taxon>Polyangia</taxon>
        <taxon>Nannocystales</taxon>
        <taxon>Nannocystaceae</taxon>
        <taxon>Plesiocystis</taxon>
    </lineage>
</organism>
<evidence type="ECO:0000256" key="4">
    <source>
        <dbReference type="ARBA" id="ARBA00022840"/>
    </source>
</evidence>
<dbReference type="InterPro" id="IPR019734">
    <property type="entry name" value="TPR_rpt"/>
</dbReference>
<dbReference type="PROSITE" id="PS50011">
    <property type="entry name" value="PROTEIN_KINASE_DOM"/>
    <property type="match status" value="1"/>
</dbReference>
<evidence type="ECO:0000256" key="2">
    <source>
        <dbReference type="ARBA" id="ARBA00022741"/>
    </source>
</evidence>
<dbReference type="SUPFAM" id="SSF56112">
    <property type="entry name" value="Protein kinase-like (PK-like)"/>
    <property type="match status" value="1"/>
</dbReference>
<dbReference type="InterPro" id="IPR011009">
    <property type="entry name" value="Kinase-like_dom_sf"/>
</dbReference>
<dbReference type="Pfam" id="PF13424">
    <property type="entry name" value="TPR_12"/>
    <property type="match status" value="3"/>
</dbReference>
<dbReference type="InterPro" id="IPR017441">
    <property type="entry name" value="Protein_kinase_ATP_BS"/>
</dbReference>
<protein>
    <submittedName>
        <fullName evidence="7">Serine/threonine kinase family protein</fullName>
    </submittedName>
</protein>
<dbReference type="Proteomes" id="UP000005801">
    <property type="component" value="Unassembled WGS sequence"/>
</dbReference>
<dbReference type="GO" id="GO:0004674">
    <property type="term" value="F:protein serine/threonine kinase activity"/>
    <property type="evidence" value="ECO:0007669"/>
    <property type="project" value="TreeGrafter"/>
</dbReference>
<keyword evidence="3 7" id="KW-0418">Kinase</keyword>
<keyword evidence="2 5" id="KW-0547">Nucleotide-binding</keyword>
<evidence type="ECO:0000256" key="5">
    <source>
        <dbReference type="PROSITE-ProRule" id="PRU10141"/>
    </source>
</evidence>
<keyword evidence="1" id="KW-0808">Transferase</keyword>
<accession>A6G9R4</accession>
<dbReference type="AlphaFoldDB" id="A6G9R4"/>
<dbReference type="PANTHER" id="PTHR43289">
    <property type="entry name" value="MITOGEN-ACTIVATED PROTEIN KINASE KINASE KINASE 20-RELATED"/>
    <property type="match status" value="1"/>
</dbReference>
<dbReference type="RefSeq" id="WP_006973456.1">
    <property type="nucleotide sequence ID" value="NZ_ABCS01000047.1"/>
</dbReference>
<comment type="caution">
    <text evidence="7">The sequence shown here is derived from an EMBL/GenBank/DDBJ whole genome shotgun (WGS) entry which is preliminary data.</text>
</comment>
<dbReference type="Gene3D" id="3.30.200.20">
    <property type="entry name" value="Phosphorylase Kinase, domain 1"/>
    <property type="match status" value="1"/>
</dbReference>
<dbReference type="SMART" id="SM00028">
    <property type="entry name" value="TPR"/>
    <property type="match status" value="8"/>
</dbReference>
<dbReference type="OrthoDB" id="9801841at2"/>
<proteinExistence type="predicted"/>